<dbReference type="InterPro" id="IPR016171">
    <property type="entry name" value="Vanillyl_alc_oxidase_C-sub2"/>
</dbReference>
<sequence length="605" mass="65672">MRMPTLPQPPSRPAQPAQPAGPESPAAELLSRRNALKAAAVAGTLAVPPLLAGAPAAAAAAGAEPPELPAGLTAHRSPYLNWSGEIAHHGLWACAPRTPEDVVALANWAHEAGWRLRPRGKAHNWSPLTITPTTADDAKVLLLDTTEHLTALRLESPAPDGVVRAQTGVTVEQLLEFLGGHGLGVTNTPAPGELTLGGVLAIDGHGTSVPADGETPLPGHTYGTLSNLILRLTAVVWDADEGVYVLRTFDRATDRDTDALLTHLGRAFITEAVLQAGPDTPLRCQSRIDLTVDELFAAPGSPLARRGRTFADFLNESGRVEAIWFAYTDKPWLKVWSVSPRRPAASRPTTGPYNYPFSDSLPTPVSRLAGRLVGEGAWYLAPELGAAQYTVAAAGLTATASADLWGPSRDLLMYLRPTTLRETANGYAVVTSRSQVQRVVSEFTSYYRERLEAWAREGRFPVNGQVEIRVSGLDQPADVRAEGSRPPLLSVLRPREDRPEWDVAVWVDVLTQPTTPGAMEFYRELERFCLRTFDGGYAETRVEWSKGWGYTDTAAWDAEEVISDTVPGTYRAGPDPSWDRAVRTLDRLDPHRVFGNPFLDRLLRS</sequence>
<dbReference type="GO" id="GO:0016899">
    <property type="term" value="F:oxidoreductase activity, acting on the CH-OH group of donors, oxygen as acceptor"/>
    <property type="evidence" value="ECO:0007669"/>
    <property type="project" value="InterPro"/>
</dbReference>
<dbReference type="InterPro" id="IPR016166">
    <property type="entry name" value="FAD-bd_PCMH"/>
</dbReference>
<dbReference type="GO" id="GO:0071949">
    <property type="term" value="F:FAD binding"/>
    <property type="evidence" value="ECO:0007669"/>
    <property type="project" value="InterPro"/>
</dbReference>
<evidence type="ECO:0000313" key="7">
    <source>
        <dbReference type="Proteomes" id="UP000186168"/>
    </source>
</evidence>
<name>A0A1R1SJ39_9ACTN</name>
<dbReference type="SUPFAM" id="SSF55103">
    <property type="entry name" value="FAD-linked oxidases, C-terminal domain"/>
    <property type="match status" value="1"/>
</dbReference>
<dbReference type="Gene3D" id="1.10.45.10">
    <property type="entry name" value="Vanillyl-alcohol Oxidase, Chain A, domain 4"/>
    <property type="match status" value="1"/>
</dbReference>
<proteinExistence type="predicted"/>
<evidence type="ECO:0000256" key="1">
    <source>
        <dbReference type="ARBA" id="ARBA00022630"/>
    </source>
</evidence>
<dbReference type="Proteomes" id="UP000186168">
    <property type="component" value="Unassembled WGS sequence"/>
</dbReference>
<dbReference type="InterPro" id="IPR015213">
    <property type="entry name" value="Cholesterol_OX_subst-bd"/>
</dbReference>
<dbReference type="InterPro" id="IPR010031">
    <property type="entry name" value="FAD_lactone_oxidase-like"/>
</dbReference>
<dbReference type="InterPro" id="IPR016169">
    <property type="entry name" value="FAD-bd_PCMH_sub2"/>
</dbReference>
<dbReference type="Gene3D" id="3.30.43.10">
    <property type="entry name" value="Uridine Diphospho-n-acetylenolpyruvylglucosamine Reductase, domain 2"/>
    <property type="match status" value="1"/>
</dbReference>
<dbReference type="PROSITE" id="PS51387">
    <property type="entry name" value="FAD_PCMH"/>
    <property type="match status" value="1"/>
</dbReference>
<dbReference type="PANTHER" id="PTHR43762">
    <property type="entry name" value="L-GULONOLACTONE OXIDASE"/>
    <property type="match status" value="1"/>
</dbReference>
<dbReference type="SUPFAM" id="SSF56176">
    <property type="entry name" value="FAD-binding/transporter-associated domain-like"/>
    <property type="match status" value="1"/>
</dbReference>
<keyword evidence="1" id="KW-0285">Flavoprotein</keyword>
<dbReference type="InterPro" id="IPR016170">
    <property type="entry name" value="Cytok_DH_C_sf"/>
</dbReference>
<dbReference type="STRING" id="67365.GCA_001704635_04563"/>
<dbReference type="InterPro" id="IPR016167">
    <property type="entry name" value="FAD-bd_PCMH_sub1"/>
</dbReference>
<feature type="compositionally biased region" description="Low complexity" evidence="4">
    <location>
        <begin position="14"/>
        <end position="27"/>
    </location>
</feature>
<dbReference type="InterPro" id="IPR006311">
    <property type="entry name" value="TAT_signal"/>
</dbReference>
<protein>
    <submittedName>
        <fullName evidence="6">Cholesterol oxidase substrate-binding protein</fullName>
    </submittedName>
</protein>
<reference evidence="6 7" key="1">
    <citation type="submission" date="2013-05" db="EMBL/GenBank/DDBJ databases">
        <title>Genome sequence of Streptomyces sparsogenes DSM 40356.</title>
        <authorList>
            <person name="Coyne S."/>
            <person name="Seebeck F.P."/>
        </authorList>
    </citation>
    <scope>NUCLEOTIDE SEQUENCE [LARGE SCALE GENOMIC DNA]</scope>
    <source>
        <strain evidence="6 7">DSM 40356</strain>
    </source>
</reference>
<comment type="caution">
    <text evidence="6">The sequence shown here is derived from an EMBL/GenBank/DDBJ whole genome shotgun (WGS) entry which is preliminary data.</text>
</comment>
<evidence type="ECO:0000256" key="2">
    <source>
        <dbReference type="ARBA" id="ARBA00022827"/>
    </source>
</evidence>
<dbReference type="Pfam" id="PF09129">
    <property type="entry name" value="Chol_subst-bind"/>
    <property type="match status" value="1"/>
</dbReference>
<feature type="domain" description="FAD-binding PCMH-type" evidence="5">
    <location>
        <begin position="85"/>
        <end position="279"/>
    </location>
</feature>
<keyword evidence="7" id="KW-1185">Reference proteome</keyword>
<organism evidence="6 7">
    <name type="scientific">Streptomyces sparsogenes DSM 40356</name>
    <dbReference type="NCBI Taxonomy" id="1331668"/>
    <lineage>
        <taxon>Bacteria</taxon>
        <taxon>Bacillati</taxon>
        <taxon>Actinomycetota</taxon>
        <taxon>Actinomycetes</taxon>
        <taxon>Kitasatosporales</taxon>
        <taxon>Streptomycetaceae</taxon>
        <taxon>Streptomyces</taxon>
    </lineage>
</organism>
<dbReference type="Gene3D" id="3.30.465.10">
    <property type="match status" value="1"/>
</dbReference>
<dbReference type="InterPro" id="IPR006094">
    <property type="entry name" value="Oxid_FAD_bind_N"/>
</dbReference>
<dbReference type="PANTHER" id="PTHR43762:SF1">
    <property type="entry name" value="D-ARABINONO-1,4-LACTONE OXIDASE"/>
    <property type="match status" value="1"/>
</dbReference>
<feature type="compositionally biased region" description="Pro residues" evidence="4">
    <location>
        <begin position="1"/>
        <end position="13"/>
    </location>
</feature>
<dbReference type="InterPro" id="IPR036318">
    <property type="entry name" value="FAD-bd_PCMH-like_sf"/>
</dbReference>
<accession>A0A1R1SJ39</accession>
<dbReference type="Pfam" id="PF01565">
    <property type="entry name" value="FAD_binding_4"/>
    <property type="match status" value="1"/>
</dbReference>
<dbReference type="EMBL" id="ASQP01000240">
    <property type="protein sequence ID" value="OMI38310.1"/>
    <property type="molecule type" value="Genomic_DNA"/>
</dbReference>
<evidence type="ECO:0000256" key="3">
    <source>
        <dbReference type="ARBA" id="ARBA00023002"/>
    </source>
</evidence>
<dbReference type="PROSITE" id="PS51318">
    <property type="entry name" value="TAT"/>
    <property type="match status" value="1"/>
</dbReference>
<dbReference type="Gene3D" id="3.40.462.10">
    <property type="entry name" value="FAD-linked oxidases, C-terminal domain"/>
    <property type="match status" value="1"/>
</dbReference>
<evidence type="ECO:0000256" key="4">
    <source>
        <dbReference type="SAM" id="MobiDB-lite"/>
    </source>
</evidence>
<dbReference type="AlphaFoldDB" id="A0A1R1SJ39"/>
<gene>
    <name evidence="6" type="ORF">SPAR_16750</name>
</gene>
<dbReference type="InterPro" id="IPR016164">
    <property type="entry name" value="FAD-linked_Oxase-like_C"/>
</dbReference>
<keyword evidence="2" id="KW-0274">FAD</keyword>
<feature type="region of interest" description="Disordered" evidence="4">
    <location>
        <begin position="1"/>
        <end position="27"/>
    </location>
</feature>
<evidence type="ECO:0000313" key="6">
    <source>
        <dbReference type="EMBL" id="OMI38310.1"/>
    </source>
</evidence>
<evidence type="ECO:0000259" key="5">
    <source>
        <dbReference type="PROSITE" id="PS51387"/>
    </source>
</evidence>
<keyword evidence="3" id="KW-0560">Oxidoreductase</keyword>